<protein>
    <submittedName>
        <fullName evidence="3">Alpha/beta hydrolase</fullName>
    </submittedName>
</protein>
<proteinExistence type="predicted"/>
<dbReference type="Gene3D" id="3.40.50.1820">
    <property type="entry name" value="alpha/beta hydrolase"/>
    <property type="match status" value="1"/>
</dbReference>
<dbReference type="PANTHER" id="PTHR43689:SF8">
    <property type="entry name" value="ALPHA_BETA-HYDROLASES SUPERFAMILY PROTEIN"/>
    <property type="match status" value="1"/>
</dbReference>
<sequence length="294" mass="30694">MTKRRAPKPIRDAVLGACVALAAAASPSLAEGVERGVVERGPVRIEVLAQGSGPAVVLLPSLARGAEDFDQLAALIAAAGFRVIRPEPRGIGGSAGPVEGLTLYDLAADAALAIEADAGGRVAPVIVAGHAFGNWVARALSAIRPELVRGVVLLAASIGTEIDPGIRASINGSFDPALPEAERLRHLQRGYFAPGNDARVWLTGWHPAVARMQRAATAATPDRSWQRVADRVPVLYVAAVEDTIAPLPTLARLQQELGPRVTLAEVARAGHALLPEQPEATAAALIRFARELPQ</sequence>
<feature type="chain" id="PRO_5046778545" evidence="1">
    <location>
        <begin position="31"/>
        <end position="294"/>
    </location>
</feature>
<evidence type="ECO:0000313" key="4">
    <source>
        <dbReference type="Proteomes" id="UP001196870"/>
    </source>
</evidence>
<keyword evidence="3" id="KW-0378">Hydrolase</keyword>
<accession>A0ABS5EU43</accession>
<dbReference type="RefSeq" id="WP_211851419.1">
    <property type="nucleotide sequence ID" value="NZ_JAAGBB010000005.1"/>
</dbReference>
<evidence type="ECO:0000259" key="2">
    <source>
        <dbReference type="Pfam" id="PF12697"/>
    </source>
</evidence>
<gene>
    <name evidence="3" type="ORF">GXW71_05585</name>
</gene>
<dbReference type="Proteomes" id="UP001196870">
    <property type="component" value="Unassembled WGS sequence"/>
</dbReference>
<dbReference type="PANTHER" id="PTHR43689">
    <property type="entry name" value="HYDROLASE"/>
    <property type="match status" value="1"/>
</dbReference>
<dbReference type="Pfam" id="PF12697">
    <property type="entry name" value="Abhydrolase_6"/>
    <property type="match status" value="1"/>
</dbReference>
<organism evidence="3 4">
    <name type="scientific">Plastoroseomonas hellenica</name>
    <dbReference type="NCBI Taxonomy" id="2687306"/>
    <lineage>
        <taxon>Bacteria</taxon>
        <taxon>Pseudomonadati</taxon>
        <taxon>Pseudomonadota</taxon>
        <taxon>Alphaproteobacteria</taxon>
        <taxon>Acetobacterales</taxon>
        <taxon>Acetobacteraceae</taxon>
        <taxon>Plastoroseomonas</taxon>
    </lineage>
</organism>
<dbReference type="PRINTS" id="PR00111">
    <property type="entry name" value="ABHYDROLASE"/>
</dbReference>
<comment type="caution">
    <text evidence="3">The sequence shown here is derived from an EMBL/GenBank/DDBJ whole genome shotgun (WGS) entry which is preliminary data.</text>
</comment>
<feature type="domain" description="AB hydrolase-1" evidence="2">
    <location>
        <begin position="56"/>
        <end position="284"/>
    </location>
</feature>
<dbReference type="GO" id="GO:0016787">
    <property type="term" value="F:hydrolase activity"/>
    <property type="evidence" value="ECO:0007669"/>
    <property type="project" value="UniProtKB-KW"/>
</dbReference>
<reference evidence="4" key="1">
    <citation type="journal article" date="2021" name="Syst. Appl. Microbiol.">
        <title>Roseomonas hellenica sp. nov., isolated from roots of wild-growing Alkanna tinctoria.</title>
        <authorList>
            <person name="Rat A."/>
            <person name="Naranjo H.D."/>
            <person name="Lebbe L."/>
            <person name="Cnockaert M."/>
            <person name="Krigas N."/>
            <person name="Grigoriadou K."/>
            <person name="Maloupa E."/>
            <person name="Willems A."/>
        </authorList>
    </citation>
    <scope>NUCLEOTIDE SEQUENCE [LARGE SCALE GENOMIC DNA]</scope>
    <source>
        <strain evidence="4">LMG 31523</strain>
    </source>
</reference>
<dbReference type="InterPro" id="IPR000073">
    <property type="entry name" value="AB_hydrolase_1"/>
</dbReference>
<evidence type="ECO:0000313" key="3">
    <source>
        <dbReference type="EMBL" id="MBR0663826.1"/>
    </source>
</evidence>
<name>A0ABS5EU43_9PROT</name>
<dbReference type="InterPro" id="IPR029058">
    <property type="entry name" value="AB_hydrolase_fold"/>
</dbReference>
<evidence type="ECO:0000256" key="1">
    <source>
        <dbReference type="SAM" id="SignalP"/>
    </source>
</evidence>
<keyword evidence="1" id="KW-0732">Signal</keyword>
<feature type="signal peptide" evidence="1">
    <location>
        <begin position="1"/>
        <end position="30"/>
    </location>
</feature>
<dbReference type="EMBL" id="JAAGBB010000005">
    <property type="protein sequence ID" value="MBR0663826.1"/>
    <property type="molecule type" value="Genomic_DNA"/>
</dbReference>
<keyword evidence="4" id="KW-1185">Reference proteome</keyword>
<dbReference type="SUPFAM" id="SSF53474">
    <property type="entry name" value="alpha/beta-Hydrolases"/>
    <property type="match status" value="1"/>
</dbReference>